<sequence>MKGFLITKCNEKKIKCRIFHRKKHPPFFFFISSFLLLMTSNNVTIFTFQQRSKTQIQPKLNHYFFFSFSTYQ</sequence>
<reference evidence="2" key="1">
    <citation type="submission" date="2015-07" db="EMBL/GenBank/DDBJ databases">
        <title>MeaNS - Measles Nucleotide Surveillance Program.</title>
        <authorList>
            <person name="Tran T."/>
            <person name="Druce J."/>
        </authorList>
    </citation>
    <scope>NUCLEOTIDE SEQUENCE</scope>
    <source>
        <strain evidence="2">UCB-OBI-ISO-001</strain>
        <tissue evidence="2">Gonad</tissue>
    </source>
</reference>
<evidence type="ECO:0000313" key="2">
    <source>
        <dbReference type="EMBL" id="KOF96051.1"/>
    </source>
</evidence>
<keyword evidence="1" id="KW-0812">Transmembrane</keyword>
<proteinExistence type="predicted"/>
<dbReference type="AlphaFoldDB" id="A0A0L8I3L8"/>
<keyword evidence="1" id="KW-0472">Membrane</keyword>
<evidence type="ECO:0000256" key="1">
    <source>
        <dbReference type="SAM" id="Phobius"/>
    </source>
</evidence>
<feature type="transmembrane region" description="Helical" evidence="1">
    <location>
        <begin position="27"/>
        <end position="48"/>
    </location>
</feature>
<name>A0A0L8I3L8_OCTBM</name>
<organism evidence="2">
    <name type="scientific">Octopus bimaculoides</name>
    <name type="common">California two-spotted octopus</name>
    <dbReference type="NCBI Taxonomy" id="37653"/>
    <lineage>
        <taxon>Eukaryota</taxon>
        <taxon>Metazoa</taxon>
        <taxon>Spiralia</taxon>
        <taxon>Lophotrochozoa</taxon>
        <taxon>Mollusca</taxon>
        <taxon>Cephalopoda</taxon>
        <taxon>Coleoidea</taxon>
        <taxon>Octopodiformes</taxon>
        <taxon>Octopoda</taxon>
        <taxon>Incirrata</taxon>
        <taxon>Octopodidae</taxon>
        <taxon>Octopus</taxon>
    </lineage>
</organism>
<dbReference type="EMBL" id="KQ416644">
    <property type="protein sequence ID" value="KOF96051.1"/>
    <property type="molecule type" value="Genomic_DNA"/>
</dbReference>
<protein>
    <submittedName>
        <fullName evidence="2">Uncharacterized protein</fullName>
    </submittedName>
</protein>
<gene>
    <name evidence="2" type="ORF">OCBIM_22036547mg</name>
</gene>
<keyword evidence="1" id="KW-1133">Transmembrane helix</keyword>
<accession>A0A0L8I3L8</accession>